<reference evidence="1" key="1">
    <citation type="submission" date="2021-08" db="EMBL/GenBank/DDBJ databases">
        <title>Comparative analyses of Brucepasteria parasyntrophica and Teretinema zuelzerae.</title>
        <authorList>
            <person name="Song Y."/>
            <person name="Brune A."/>
        </authorList>
    </citation>
    <scope>NUCLEOTIDE SEQUENCE</scope>
    <source>
        <strain evidence="1">DSM 1903</strain>
    </source>
</reference>
<organism evidence="1 2">
    <name type="scientific">Teretinema zuelzerae</name>
    <dbReference type="NCBI Taxonomy" id="156"/>
    <lineage>
        <taxon>Bacteria</taxon>
        <taxon>Pseudomonadati</taxon>
        <taxon>Spirochaetota</taxon>
        <taxon>Spirochaetia</taxon>
        <taxon>Spirochaetales</taxon>
        <taxon>Treponemataceae</taxon>
        <taxon>Teretinema</taxon>
    </lineage>
</organism>
<gene>
    <name evidence="1" type="ORF">K7J14_04125</name>
</gene>
<proteinExistence type="predicted"/>
<protein>
    <submittedName>
        <fullName evidence="1">Uncharacterized protein</fullName>
    </submittedName>
</protein>
<keyword evidence="2" id="KW-1185">Reference proteome</keyword>
<name>A0AAE3EHH7_9SPIR</name>
<evidence type="ECO:0000313" key="2">
    <source>
        <dbReference type="Proteomes" id="UP001198163"/>
    </source>
</evidence>
<accession>A0AAE3EHH7</accession>
<sequence length="130" mass="14132">MFSNVGPLRTLSYSLVSAASSNGRTYIPVKPSQFGYAQFQYVAGIPAAPGQQGVSVDKLKILNTLIDQLVTMKQRSDVPKITARGEISNEQIDTLIHQYQDQIHTAVAIAENLPYKPSMPQTGAVINLSI</sequence>
<dbReference type="Proteomes" id="UP001198163">
    <property type="component" value="Unassembled WGS sequence"/>
</dbReference>
<dbReference type="AlphaFoldDB" id="A0AAE3EHH7"/>
<dbReference type="RefSeq" id="WP_230753458.1">
    <property type="nucleotide sequence ID" value="NZ_JAINWA010000001.1"/>
</dbReference>
<dbReference type="EMBL" id="JAINWA010000001">
    <property type="protein sequence ID" value="MCD1653886.1"/>
    <property type="molecule type" value="Genomic_DNA"/>
</dbReference>
<evidence type="ECO:0000313" key="1">
    <source>
        <dbReference type="EMBL" id="MCD1653886.1"/>
    </source>
</evidence>
<comment type="caution">
    <text evidence="1">The sequence shown here is derived from an EMBL/GenBank/DDBJ whole genome shotgun (WGS) entry which is preliminary data.</text>
</comment>